<accession>K0WZW5</accession>
<dbReference type="STRING" id="742726.HMPREF9448_01210"/>
<sequence>MGTCDCAVIQERVIVLEAVAVKETVSVPAIVQKPRWIPDIEWGDLEECPKDSIWFVVTDELPSAIGRPHVQFSSFYDQYFIDWGDGESYASPTRINTLDFINHTYAKGTGNIDSKGREFWIMKAKFSNPAQSDIAPNGYVYVKVGVKLAWNISPIKYVVVGEDIDPDYNFEFNQGWDHLEAIRFKGKDRSIRDFPSFSYGRTPLRHILTDGTLKIRKLSGYRFRNIIAENMDNIEVSGGTIGEYIWGNDNMAFGKADLSKMTFGNLSHCFYGIGRSVEEVILPQVEYTGNDMTNCFNNCRNLKRIVFPPKMDYIEKANGAFFGCYSLYDFEFPEGFATKGNGLRIQMSDFNKTFSLDWPDVKLDWFVYNGIVAEGNVGLQNLIFSKESKFSYSTATNLEITNSPLGHDNIVSILDRLPDFTGMSPKTIKLTGCVGVSELTDDEKKIATDKNWILTV</sequence>
<dbReference type="HOGENOM" id="CLU_599447_0_0_10"/>
<reference evidence="1 2" key="1">
    <citation type="submission" date="2012-08" db="EMBL/GenBank/DDBJ databases">
        <title>The Genome Sequence of Barnesiella intestinihominis YIT 11860.</title>
        <authorList>
            <consortium name="The Broad Institute Genome Sequencing Platform"/>
            <person name="Earl A."/>
            <person name="Ward D."/>
            <person name="Feldgarden M."/>
            <person name="Gevers D."/>
            <person name="Morotomi M."/>
            <person name="Walker B."/>
            <person name="Young S.K."/>
            <person name="Zeng Q."/>
            <person name="Gargeya S."/>
            <person name="Fitzgerald M."/>
            <person name="Haas B."/>
            <person name="Abouelleil A."/>
            <person name="Alvarado L."/>
            <person name="Arachchi H.M."/>
            <person name="Berlin A.M."/>
            <person name="Chapman S.B."/>
            <person name="Goldberg J."/>
            <person name="Griggs A."/>
            <person name="Gujja S."/>
            <person name="Hansen M."/>
            <person name="Howarth C."/>
            <person name="Imamovic A."/>
            <person name="Larimer J."/>
            <person name="McCowen C."/>
            <person name="Montmayeur A."/>
            <person name="Murphy C."/>
            <person name="Neiman D."/>
            <person name="Pearson M."/>
            <person name="Priest M."/>
            <person name="Roberts A."/>
            <person name="Saif S."/>
            <person name="Shea T."/>
            <person name="Sisk P."/>
            <person name="Sykes S."/>
            <person name="Wortman J."/>
            <person name="Nusbaum C."/>
            <person name="Birren B."/>
        </authorList>
    </citation>
    <scope>NUCLEOTIDE SEQUENCE [LARGE SCALE GENOMIC DNA]</scope>
    <source>
        <strain evidence="1 2">YIT 11860</strain>
    </source>
</reference>
<evidence type="ECO:0000313" key="1">
    <source>
        <dbReference type="EMBL" id="EJZ64728.1"/>
    </source>
</evidence>
<keyword evidence="2" id="KW-1185">Reference proteome</keyword>
<dbReference type="Pfam" id="PF13306">
    <property type="entry name" value="LRR_5"/>
    <property type="match status" value="1"/>
</dbReference>
<name>K0WZW5_9BACT</name>
<evidence type="ECO:0008006" key="3">
    <source>
        <dbReference type="Google" id="ProtNLM"/>
    </source>
</evidence>
<dbReference type="OrthoDB" id="1064613at2"/>
<proteinExistence type="predicted"/>
<comment type="caution">
    <text evidence="1">The sequence shown here is derived from an EMBL/GenBank/DDBJ whole genome shotgun (WGS) entry which is preliminary data.</text>
</comment>
<protein>
    <recommendedName>
        <fullName evidence="3">Leucine-rich repeat domain-containing protein</fullName>
    </recommendedName>
</protein>
<gene>
    <name evidence="1" type="ORF">HMPREF9448_01210</name>
</gene>
<dbReference type="InterPro" id="IPR032675">
    <property type="entry name" value="LRR_dom_sf"/>
</dbReference>
<dbReference type="Gene3D" id="3.80.10.10">
    <property type="entry name" value="Ribonuclease Inhibitor"/>
    <property type="match status" value="1"/>
</dbReference>
<dbReference type="AlphaFoldDB" id="K0WZW5"/>
<dbReference type="RefSeq" id="WP_008861696.1">
    <property type="nucleotide sequence ID" value="NZ_JH815204.1"/>
</dbReference>
<dbReference type="InterPro" id="IPR026906">
    <property type="entry name" value="LRR_5"/>
</dbReference>
<dbReference type="Proteomes" id="UP000006044">
    <property type="component" value="Unassembled WGS sequence"/>
</dbReference>
<evidence type="ECO:0000313" key="2">
    <source>
        <dbReference type="Proteomes" id="UP000006044"/>
    </source>
</evidence>
<organism evidence="1 2">
    <name type="scientific">Barnesiella intestinihominis YIT 11860</name>
    <dbReference type="NCBI Taxonomy" id="742726"/>
    <lineage>
        <taxon>Bacteria</taxon>
        <taxon>Pseudomonadati</taxon>
        <taxon>Bacteroidota</taxon>
        <taxon>Bacteroidia</taxon>
        <taxon>Bacteroidales</taxon>
        <taxon>Barnesiellaceae</taxon>
        <taxon>Barnesiella</taxon>
    </lineage>
</organism>
<dbReference type="GeneID" id="77848501"/>
<dbReference type="EMBL" id="ADLE01000008">
    <property type="protein sequence ID" value="EJZ64728.1"/>
    <property type="molecule type" value="Genomic_DNA"/>
</dbReference>